<feature type="region of interest" description="Disordered" evidence="1">
    <location>
        <begin position="1"/>
        <end position="38"/>
    </location>
</feature>
<accession>A0A1V6Y7Y8</accession>
<organism evidence="2 3">
    <name type="scientific">Penicillium nalgiovense</name>
    <dbReference type="NCBI Taxonomy" id="60175"/>
    <lineage>
        <taxon>Eukaryota</taxon>
        <taxon>Fungi</taxon>
        <taxon>Dikarya</taxon>
        <taxon>Ascomycota</taxon>
        <taxon>Pezizomycotina</taxon>
        <taxon>Eurotiomycetes</taxon>
        <taxon>Eurotiomycetidae</taxon>
        <taxon>Eurotiales</taxon>
        <taxon>Aspergillaceae</taxon>
        <taxon>Penicillium</taxon>
    </lineage>
</organism>
<proteinExistence type="predicted"/>
<reference evidence="3" key="1">
    <citation type="journal article" date="2017" name="Nat. Microbiol.">
        <title>Global analysis of biosynthetic gene clusters reveals vast potential of secondary metabolite production in Penicillium species.</title>
        <authorList>
            <person name="Nielsen J.C."/>
            <person name="Grijseels S."/>
            <person name="Prigent S."/>
            <person name="Ji B."/>
            <person name="Dainat J."/>
            <person name="Nielsen K.F."/>
            <person name="Frisvad J.C."/>
            <person name="Workman M."/>
            <person name="Nielsen J."/>
        </authorList>
    </citation>
    <scope>NUCLEOTIDE SEQUENCE [LARGE SCALE GENOMIC DNA]</scope>
    <source>
        <strain evidence="3">IBT 13039</strain>
    </source>
</reference>
<protein>
    <submittedName>
        <fullName evidence="2">Uncharacterized protein</fullName>
    </submittedName>
</protein>
<evidence type="ECO:0000313" key="2">
    <source>
        <dbReference type="EMBL" id="OQE83499.1"/>
    </source>
</evidence>
<dbReference type="STRING" id="60175.A0A1V6Y7Y8"/>
<evidence type="ECO:0000256" key="1">
    <source>
        <dbReference type="SAM" id="MobiDB-lite"/>
    </source>
</evidence>
<evidence type="ECO:0000313" key="3">
    <source>
        <dbReference type="Proteomes" id="UP000191691"/>
    </source>
</evidence>
<dbReference type="AlphaFoldDB" id="A0A1V6Y7Y8"/>
<keyword evidence="3" id="KW-1185">Reference proteome</keyword>
<feature type="compositionally biased region" description="Polar residues" evidence="1">
    <location>
        <begin position="1"/>
        <end position="11"/>
    </location>
</feature>
<dbReference type="OMA" id="GHRDDKT"/>
<sequence length="454" mass="50530">MPSSNMQNGLSQRDHRSQGYKTSAKAKGPTHSPPTKIFPVRKYDPICGKWPMILRRTVRNMNHAGVCVVTCVRRGPDPRNSTTTVLIICDSKQPPHHRESSVSNIRRLLDDHKLWKVAVEFVRGSHVRGVSDLIGKELDRRALQLPCMLGESLALKGAHNPGTLGGLLELKMPGKADYITVGLTCLHCLNPCEKGLDPEFLDRVRVWRNEGIKPEDNLRTRLRVEHPSPNTIKVKIASLQDEICGIEQNEEYVRLCDLVSEGLQGQLGRRAEQTFLSMRRNLSELKSFLREMEKFRARFGSVFAASGFRTTEDGDNITPDGHHLRESPIPANLDDIPLFIHGQRSGLSKGRKGILLSAHLEHEIKDGESVTRVTYEQSIFPQTGLHFSQGGDSGALVFTESHVVVGMLIGGVISNSGFESTCSYFTPIDVLVKDIKKITKATDVRLKMDSSETS</sequence>
<comment type="caution">
    <text evidence="2">The sequence shown here is derived from an EMBL/GenBank/DDBJ whole genome shotgun (WGS) entry which is preliminary data.</text>
</comment>
<dbReference type="Proteomes" id="UP000191691">
    <property type="component" value="Unassembled WGS sequence"/>
</dbReference>
<dbReference type="EMBL" id="MOOB01000032">
    <property type="protein sequence ID" value="OQE83499.1"/>
    <property type="molecule type" value="Genomic_DNA"/>
</dbReference>
<name>A0A1V6Y7Y8_PENNA</name>
<gene>
    <name evidence="2" type="ORF">PENNAL_c0032G08293</name>
</gene>